<keyword evidence="2" id="KW-1185">Reference proteome</keyword>
<proteinExistence type="predicted"/>
<accession>A0AAD7TM19</accession>
<comment type="caution">
    <text evidence="1">The sequence shown here is derived from an EMBL/GenBank/DDBJ whole genome shotgun (WGS) entry which is preliminary data.</text>
</comment>
<sequence>MAPLNRYLTYFQISHVNDEQDWYSDMLYSTPRGYVPTTPLIDNHVLNDRESCLKLLIGGEQAAFPDYSIPASTAAEVVAKLESDQRKPTCSACHYMVRGSIRWTVRRMERDVAHLAHHMKTRHDTVLTESSIMFTP</sequence>
<evidence type="ECO:0000313" key="2">
    <source>
        <dbReference type="Proteomes" id="UP001215151"/>
    </source>
</evidence>
<protein>
    <submittedName>
        <fullName evidence="1">Uncharacterized protein</fullName>
    </submittedName>
</protein>
<name>A0AAD7TM19_9APHY</name>
<dbReference type="EMBL" id="JAPEVG010000296">
    <property type="protein sequence ID" value="KAJ8469309.1"/>
    <property type="molecule type" value="Genomic_DNA"/>
</dbReference>
<dbReference type="AlphaFoldDB" id="A0AAD7TM19"/>
<organism evidence="1 2">
    <name type="scientific">Trametes cubensis</name>
    <dbReference type="NCBI Taxonomy" id="1111947"/>
    <lineage>
        <taxon>Eukaryota</taxon>
        <taxon>Fungi</taxon>
        <taxon>Dikarya</taxon>
        <taxon>Basidiomycota</taxon>
        <taxon>Agaricomycotina</taxon>
        <taxon>Agaricomycetes</taxon>
        <taxon>Polyporales</taxon>
        <taxon>Polyporaceae</taxon>
        <taxon>Trametes</taxon>
    </lineage>
</organism>
<dbReference type="Proteomes" id="UP001215151">
    <property type="component" value="Unassembled WGS sequence"/>
</dbReference>
<reference evidence="1" key="1">
    <citation type="submission" date="2022-11" db="EMBL/GenBank/DDBJ databases">
        <title>Genome Sequence of Cubamyces cubensis.</title>
        <authorList>
            <person name="Buettner E."/>
        </authorList>
    </citation>
    <scope>NUCLEOTIDE SEQUENCE</scope>
    <source>
        <strain evidence="1">MPL-01</strain>
    </source>
</reference>
<gene>
    <name evidence="1" type="ORF">ONZ51_g9089</name>
</gene>
<evidence type="ECO:0000313" key="1">
    <source>
        <dbReference type="EMBL" id="KAJ8469309.1"/>
    </source>
</evidence>